<evidence type="ECO:0000313" key="4">
    <source>
        <dbReference type="Proteomes" id="UP001596494"/>
    </source>
</evidence>
<reference evidence="4" key="1">
    <citation type="journal article" date="2019" name="Int. J. Syst. Evol. Microbiol.">
        <title>The Global Catalogue of Microorganisms (GCM) 10K type strain sequencing project: providing services to taxonomists for standard genome sequencing and annotation.</title>
        <authorList>
            <consortium name="The Broad Institute Genomics Platform"/>
            <consortium name="The Broad Institute Genome Sequencing Center for Infectious Disease"/>
            <person name="Wu L."/>
            <person name="Ma J."/>
        </authorList>
    </citation>
    <scope>NUCLEOTIDE SEQUENCE [LARGE SCALE GENOMIC DNA]</scope>
    <source>
        <strain evidence="4">CCUG 73951</strain>
    </source>
</reference>
<accession>A0ABW2K4F5</accession>
<gene>
    <name evidence="3" type="ORF">ACFQMN_12450</name>
</gene>
<dbReference type="NCBIfam" id="NF037970">
    <property type="entry name" value="vanZ_1"/>
    <property type="match status" value="1"/>
</dbReference>
<evidence type="ECO:0000313" key="3">
    <source>
        <dbReference type="EMBL" id="MFC7321688.1"/>
    </source>
</evidence>
<keyword evidence="4" id="KW-1185">Reference proteome</keyword>
<proteinExistence type="predicted"/>
<feature type="transmembrane region" description="Helical" evidence="1">
    <location>
        <begin position="6"/>
        <end position="27"/>
    </location>
</feature>
<dbReference type="RefSeq" id="WP_289216597.1">
    <property type="nucleotide sequence ID" value="NZ_JAPVRC010000007.1"/>
</dbReference>
<keyword evidence="1" id="KW-0472">Membrane</keyword>
<name>A0ABW2K4F5_9BACI</name>
<comment type="caution">
    <text evidence="3">The sequence shown here is derived from an EMBL/GenBank/DDBJ whole genome shotgun (WGS) entry which is preliminary data.</text>
</comment>
<evidence type="ECO:0000256" key="1">
    <source>
        <dbReference type="SAM" id="Phobius"/>
    </source>
</evidence>
<feature type="transmembrane region" description="Helical" evidence="1">
    <location>
        <begin position="32"/>
        <end position="49"/>
    </location>
</feature>
<feature type="domain" description="VanZ-like" evidence="2">
    <location>
        <begin position="6"/>
        <end position="85"/>
    </location>
</feature>
<sequence length="95" mass="10352">MTAGALFELLHFVEFAILYVLIIGALAANHRLSVVTSYIAAGAAMLYGVSDEIHQFYVPGRSFTVIDLVKNGTGILAALGIVHFLYFNKVSVKYE</sequence>
<dbReference type="EMBL" id="JBHTBY010000011">
    <property type="protein sequence ID" value="MFC7321688.1"/>
    <property type="molecule type" value="Genomic_DNA"/>
</dbReference>
<protein>
    <submittedName>
        <fullName evidence="3">VanZ family protein</fullName>
    </submittedName>
</protein>
<evidence type="ECO:0000259" key="2">
    <source>
        <dbReference type="Pfam" id="PF04892"/>
    </source>
</evidence>
<dbReference type="Proteomes" id="UP001596494">
    <property type="component" value="Unassembled WGS sequence"/>
</dbReference>
<keyword evidence="1" id="KW-1133">Transmembrane helix</keyword>
<organism evidence="3 4">
    <name type="scientific">Halobacillus campisalis</name>
    <dbReference type="NCBI Taxonomy" id="435909"/>
    <lineage>
        <taxon>Bacteria</taxon>
        <taxon>Bacillati</taxon>
        <taxon>Bacillota</taxon>
        <taxon>Bacilli</taxon>
        <taxon>Bacillales</taxon>
        <taxon>Bacillaceae</taxon>
        <taxon>Halobacillus</taxon>
    </lineage>
</organism>
<feature type="transmembrane region" description="Helical" evidence="1">
    <location>
        <begin position="69"/>
        <end position="87"/>
    </location>
</feature>
<dbReference type="InterPro" id="IPR006976">
    <property type="entry name" value="VanZ-like"/>
</dbReference>
<keyword evidence="1" id="KW-0812">Transmembrane</keyword>
<dbReference type="Pfam" id="PF04892">
    <property type="entry name" value="VanZ"/>
    <property type="match status" value="1"/>
</dbReference>